<accession>A0A1D2VBE2</accession>
<dbReference type="RefSeq" id="XP_020045227.1">
    <property type="nucleotide sequence ID" value="XM_020193945.1"/>
</dbReference>
<evidence type="ECO:0008006" key="5">
    <source>
        <dbReference type="Google" id="ProtNLM"/>
    </source>
</evidence>
<evidence type="ECO:0000313" key="3">
    <source>
        <dbReference type="EMBL" id="ODV58920.1"/>
    </source>
</evidence>
<protein>
    <recommendedName>
        <fullName evidence="5">Secreted peptide</fullName>
    </recommendedName>
</protein>
<dbReference type="InParanoid" id="A0A1D2VBE2"/>
<feature type="signal peptide" evidence="2">
    <location>
        <begin position="1"/>
        <end position="20"/>
    </location>
</feature>
<feature type="transmembrane region" description="Helical" evidence="1">
    <location>
        <begin position="71"/>
        <end position="89"/>
    </location>
</feature>
<evidence type="ECO:0000256" key="2">
    <source>
        <dbReference type="SAM" id="SignalP"/>
    </source>
</evidence>
<dbReference type="AlphaFoldDB" id="A0A1D2VBE2"/>
<dbReference type="GeneID" id="30967581"/>
<feature type="transmembrane region" description="Helical" evidence="1">
    <location>
        <begin position="30"/>
        <end position="50"/>
    </location>
</feature>
<reference evidence="4" key="1">
    <citation type="submission" date="2016-05" db="EMBL/GenBank/DDBJ databases">
        <title>Comparative genomics of biotechnologically important yeasts.</title>
        <authorList>
            <consortium name="DOE Joint Genome Institute"/>
            <person name="Riley R."/>
            <person name="Haridas S."/>
            <person name="Wolfe K.H."/>
            <person name="Lopes M.R."/>
            <person name="Hittinger C.T."/>
            <person name="Goker M."/>
            <person name="Salamov A."/>
            <person name="Wisecaver J."/>
            <person name="Long T.M."/>
            <person name="Aerts A.L."/>
            <person name="Barry K."/>
            <person name="Choi C."/>
            <person name="Clum A."/>
            <person name="Coughlan A.Y."/>
            <person name="Deshpande S."/>
            <person name="Douglass A.P."/>
            <person name="Hanson S.J."/>
            <person name="Klenk H.-P."/>
            <person name="Labutti K."/>
            <person name="Lapidus A."/>
            <person name="Lindquist E."/>
            <person name="Lipzen A."/>
            <person name="Meier-Kolthoff J.P."/>
            <person name="Ohm R.A."/>
            <person name="Otillar R.P."/>
            <person name="Pangilinan J."/>
            <person name="Peng Y."/>
            <person name="Rokas A."/>
            <person name="Rosa C.A."/>
            <person name="Scheuner C."/>
            <person name="Sibirny A.A."/>
            <person name="Slot J.C."/>
            <person name="Stielow J.B."/>
            <person name="Sun H."/>
            <person name="Kurtzman C.P."/>
            <person name="Blackwell M."/>
            <person name="Grigoriev I.V."/>
            <person name="Jeffries T.W."/>
        </authorList>
    </citation>
    <scope>NUCLEOTIDE SEQUENCE [LARGE SCALE GENOMIC DNA]</scope>
    <source>
        <strain evidence="4">DSM 1968</strain>
    </source>
</reference>
<evidence type="ECO:0000256" key="1">
    <source>
        <dbReference type="SAM" id="Phobius"/>
    </source>
</evidence>
<organism evidence="3 4">
    <name type="scientific">Ascoidea rubescens DSM 1968</name>
    <dbReference type="NCBI Taxonomy" id="1344418"/>
    <lineage>
        <taxon>Eukaryota</taxon>
        <taxon>Fungi</taxon>
        <taxon>Dikarya</taxon>
        <taxon>Ascomycota</taxon>
        <taxon>Saccharomycotina</taxon>
        <taxon>Saccharomycetes</taxon>
        <taxon>Ascoideaceae</taxon>
        <taxon>Ascoidea</taxon>
    </lineage>
</organism>
<sequence length="90" mass="10284">MVIWLFSLLMLFLPFPFFLCVDVESPSQSSHSSLFSNAATCIFVCINAGLYNSAHTYIQMHQPQQWSLEPLSAFLIFLIFHFGLFFSALL</sequence>
<proteinExistence type="predicted"/>
<keyword evidence="2" id="KW-0732">Signal</keyword>
<keyword evidence="1" id="KW-0472">Membrane</keyword>
<keyword evidence="1" id="KW-1133">Transmembrane helix</keyword>
<name>A0A1D2VBE2_9ASCO</name>
<feature type="chain" id="PRO_5008910380" description="Secreted peptide" evidence="2">
    <location>
        <begin position="21"/>
        <end position="90"/>
    </location>
</feature>
<dbReference type="EMBL" id="KV454489">
    <property type="protein sequence ID" value="ODV58920.1"/>
    <property type="molecule type" value="Genomic_DNA"/>
</dbReference>
<evidence type="ECO:0000313" key="4">
    <source>
        <dbReference type="Proteomes" id="UP000095038"/>
    </source>
</evidence>
<gene>
    <name evidence="3" type="ORF">ASCRUDRAFT_77634</name>
</gene>
<dbReference type="Proteomes" id="UP000095038">
    <property type="component" value="Unassembled WGS sequence"/>
</dbReference>
<keyword evidence="4" id="KW-1185">Reference proteome</keyword>
<keyword evidence="1" id="KW-0812">Transmembrane</keyword>